<accession>A0ABM6CLK7</accession>
<geneLocation type="plasmid" evidence="2 3">
    <name>pRphaN771e</name>
</geneLocation>
<proteinExistence type="predicted"/>
<gene>
    <name evidence="2" type="ORF">AMC81_PE00981</name>
</gene>
<dbReference type="RefSeq" id="WP_037146780.1">
    <property type="nucleotide sequence ID" value="NZ_CP013573.1"/>
</dbReference>
<evidence type="ECO:0000313" key="3">
    <source>
        <dbReference type="Proteomes" id="UP000078551"/>
    </source>
</evidence>
<dbReference type="Pfam" id="PF19994">
    <property type="entry name" value="GASH"/>
    <property type="match status" value="1"/>
</dbReference>
<protein>
    <recommendedName>
        <fullName evidence="1">GTPase-associated system helical domain-containing protein</fullName>
    </recommendedName>
</protein>
<reference evidence="2 3" key="1">
    <citation type="submission" date="2015-11" db="EMBL/GenBank/DDBJ databases">
        <title>The limits of bacterial species coexistence and the symbiotic plasmid transference in sympatric Rhizobium populations.</title>
        <authorList>
            <person name="Perez-Carrascal O.M."/>
            <person name="VanInsberghe D."/>
            <person name="Juarez S."/>
            <person name="Polz M.F."/>
            <person name="Vinuesa P."/>
            <person name="Gonzalez V."/>
        </authorList>
    </citation>
    <scope>NUCLEOTIDE SEQUENCE [LARGE SCALE GENOMIC DNA]</scope>
    <source>
        <strain evidence="2 3">N771</strain>
        <plasmid evidence="2 3">pRphaN771e</plasmid>
    </source>
</reference>
<evidence type="ECO:0000259" key="1">
    <source>
        <dbReference type="Pfam" id="PF19994"/>
    </source>
</evidence>
<name>A0ABM6CLK7_9HYPH</name>
<keyword evidence="3" id="KW-1185">Reference proteome</keyword>
<sequence length="353" mass="37764">MLSATGDWYRLIAVSLQDDHLKNRRASASRFVDRLKTMKPGSVLPFVAFALQAVGAPRAGSIEADAVLSAMLEDEPSLDRVVISETLDPAICAAIALGEFLNLSFSASKQRQNQICAALAVLSAVRLSPSHTGAYVNGRVSALTSAAETVLQLADTRRRERKETAVARFNKSLDAGETAGLIDQVKAVINGLNEEMLKDREELQALWWVFGQYSPTVQKYYKDVDRGTAGTLAGLELSKIVKSPATPGFAALAERVAGIAAGADERIPLVELLGTIERSTWAALRPEGSSKDLVEANRAVFPVLSLGIAMQIKGGKLSELPSPETVLPPARALSARELAAQIFIERSLVASAE</sequence>
<organism evidence="2 3">
    <name type="scientific">Rhizobium phaseoli</name>
    <dbReference type="NCBI Taxonomy" id="396"/>
    <lineage>
        <taxon>Bacteria</taxon>
        <taxon>Pseudomonadati</taxon>
        <taxon>Pseudomonadota</taxon>
        <taxon>Alphaproteobacteria</taxon>
        <taxon>Hyphomicrobiales</taxon>
        <taxon>Rhizobiaceae</taxon>
        <taxon>Rhizobium/Agrobacterium group</taxon>
        <taxon>Rhizobium</taxon>
    </lineage>
</organism>
<dbReference type="EMBL" id="CP013573">
    <property type="protein sequence ID" value="ANL89224.1"/>
    <property type="molecule type" value="Genomic_DNA"/>
</dbReference>
<evidence type="ECO:0000313" key="2">
    <source>
        <dbReference type="EMBL" id="ANL89224.1"/>
    </source>
</evidence>
<keyword evidence="2" id="KW-0614">Plasmid</keyword>
<dbReference type="Proteomes" id="UP000078551">
    <property type="component" value="Plasmid pRphaN771e"/>
</dbReference>
<feature type="domain" description="GTPase-associated system helical" evidence="1">
    <location>
        <begin position="184"/>
        <end position="349"/>
    </location>
</feature>
<dbReference type="InterPro" id="IPR045523">
    <property type="entry name" value="GASH"/>
</dbReference>